<sequence>MNHILVIEDQEDVRELIAYNLRKQGYEVIEANNANDALILLEDINLDLILLDLMLPGLGGLDFLKILKSKEPFQGIAVIILSAKSEEQEVVTGLKLGADDYIPKPFSIKVLLAKIESVLRRVNSQEQSLLRYKDLLLNQEEHKVYALGQEVTLTNKEFELLSLFLKKPKKVFHRNQLLNSIWGYDSETYTRTVDAHVSSLRKKLGEPGKMIRSIPKVGYGLDI</sequence>
<dbReference type="InterPro" id="IPR011006">
    <property type="entry name" value="CheY-like_superfamily"/>
</dbReference>
<keyword evidence="2" id="KW-0902">Two-component regulatory system</keyword>
<dbReference type="SMART" id="SM00448">
    <property type="entry name" value="REC"/>
    <property type="match status" value="1"/>
</dbReference>
<dbReference type="Gene3D" id="1.10.10.10">
    <property type="entry name" value="Winged helix-like DNA-binding domain superfamily/Winged helix DNA-binding domain"/>
    <property type="match status" value="1"/>
</dbReference>
<dbReference type="GO" id="GO:0005829">
    <property type="term" value="C:cytosol"/>
    <property type="evidence" value="ECO:0007669"/>
    <property type="project" value="TreeGrafter"/>
</dbReference>
<keyword evidence="3 5" id="KW-0238">DNA-binding</keyword>
<evidence type="ECO:0000259" key="7">
    <source>
        <dbReference type="PROSITE" id="PS51755"/>
    </source>
</evidence>
<dbReference type="PROSITE" id="PS51755">
    <property type="entry name" value="OMPR_PHOB"/>
    <property type="match status" value="1"/>
</dbReference>
<feature type="domain" description="Response regulatory" evidence="6">
    <location>
        <begin position="3"/>
        <end position="119"/>
    </location>
</feature>
<evidence type="ECO:0000313" key="8">
    <source>
        <dbReference type="EMBL" id="OGG99205.1"/>
    </source>
</evidence>
<dbReference type="SMART" id="SM00862">
    <property type="entry name" value="Trans_reg_C"/>
    <property type="match status" value="1"/>
</dbReference>
<reference evidence="8 9" key="1">
    <citation type="journal article" date="2016" name="Nat. Commun.">
        <title>Thousands of microbial genomes shed light on interconnected biogeochemical processes in an aquifer system.</title>
        <authorList>
            <person name="Anantharaman K."/>
            <person name="Brown C.T."/>
            <person name="Hug L.A."/>
            <person name="Sharon I."/>
            <person name="Castelle C.J."/>
            <person name="Probst A.J."/>
            <person name="Thomas B.C."/>
            <person name="Singh A."/>
            <person name="Wilkins M.J."/>
            <person name="Karaoz U."/>
            <person name="Brodie E.L."/>
            <person name="Williams K.H."/>
            <person name="Hubbard S.S."/>
            <person name="Banfield J.F."/>
        </authorList>
    </citation>
    <scope>NUCLEOTIDE SEQUENCE [LARGE SCALE GENOMIC DNA]</scope>
</reference>
<dbReference type="CDD" id="cd00383">
    <property type="entry name" value="trans_reg_C"/>
    <property type="match status" value="1"/>
</dbReference>
<dbReference type="Gene3D" id="3.40.50.2300">
    <property type="match status" value="1"/>
</dbReference>
<keyword evidence="1 4" id="KW-0597">Phosphoprotein</keyword>
<evidence type="ECO:0000256" key="1">
    <source>
        <dbReference type="ARBA" id="ARBA00022553"/>
    </source>
</evidence>
<dbReference type="GO" id="GO:0000156">
    <property type="term" value="F:phosphorelay response regulator activity"/>
    <property type="evidence" value="ECO:0007669"/>
    <property type="project" value="TreeGrafter"/>
</dbReference>
<dbReference type="InterPro" id="IPR001789">
    <property type="entry name" value="Sig_transdc_resp-reg_receiver"/>
</dbReference>
<dbReference type="PANTHER" id="PTHR48111:SF40">
    <property type="entry name" value="PHOSPHATE REGULON TRANSCRIPTIONAL REGULATORY PROTEIN PHOB"/>
    <property type="match status" value="1"/>
</dbReference>
<dbReference type="InterPro" id="IPR001867">
    <property type="entry name" value="OmpR/PhoB-type_DNA-bd"/>
</dbReference>
<organism evidence="8 9">
    <name type="scientific">Candidatus Lambdaproteobacteria bacterium RIFOXYD2_FULL_56_26</name>
    <dbReference type="NCBI Taxonomy" id="1817773"/>
    <lineage>
        <taxon>Bacteria</taxon>
        <taxon>Pseudomonadati</taxon>
        <taxon>Pseudomonadota</taxon>
        <taxon>Candidatus Lambdaproteobacteria</taxon>
    </lineage>
</organism>
<dbReference type="SUPFAM" id="SSF52172">
    <property type="entry name" value="CheY-like"/>
    <property type="match status" value="1"/>
</dbReference>
<gene>
    <name evidence="8" type="ORF">A2557_10070</name>
</gene>
<dbReference type="GO" id="GO:0006355">
    <property type="term" value="P:regulation of DNA-templated transcription"/>
    <property type="evidence" value="ECO:0007669"/>
    <property type="project" value="InterPro"/>
</dbReference>
<dbReference type="AlphaFoldDB" id="A0A1F6GM62"/>
<dbReference type="InterPro" id="IPR036388">
    <property type="entry name" value="WH-like_DNA-bd_sf"/>
</dbReference>
<dbReference type="PANTHER" id="PTHR48111">
    <property type="entry name" value="REGULATOR OF RPOS"/>
    <property type="match status" value="1"/>
</dbReference>
<dbReference type="GO" id="GO:0032993">
    <property type="term" value="C:protein-DNA complex"/>
    <property type="evidence" value="ECO:0007669"/>
    <property type="project" value="TreeGrafter"/>
</dbReference>
<evidence type="ECO:0000256" key="3">
    <source>
        <dbReference type="ARBA" id="ARBA00023125"/>
    </source>
</evidence>
<evidence type="ECO:0000313" key="9">
    <source>
        <dbReference type="Proteomes" id="UP000177583"/>
    </source>
</evidence>
<feature type="domain" description="OmpR/PhoB-type" evidence="7">
    <location>
        <begin position="127"/>
        <end position="223"/>
    </location>
</feature>
<feature type="DNA-binding region" description="OmpR/PhoB-type" evidence="5">
    <location>
        <begin position="127"/>
        <end position="223"/>
    </location>
</feature>
<evidence type="ECO:0000256" key="2">
    <source>
        <dbReference type="ARBA" id="ARBA00023012"/>
    </source>
</evidence>
<dbReference type="Proteomes" id="UP000177583">
    <property type="component" value="Unassembled WGS sequence"/>
</dbReference>
<dbReference type="Pfam" id="PF00072">
    <property type="entry name" value="Response_reg"/>
    <property type="match status" value="1"/>
</dbReference>
<dbReference type="Pfam" id="PF00486">
    <property type="entry name" value="Trans_reg_C"/>
    <property type="match status" value="1"/>
</dbReference>
<proteinExistence type="predicted"/>
<name>A0A1F6GM62_9PROT</name>
<dbReference type="EMBL" id="MFNF01000060">
    <property type="protein sequence ID" value="OGG99205.1"/>
    <property type="molecule type" value="Genomic_DNA"/>
</dbReference>
<evidence type="ECO:0000256" key="4">
    <source>
        <dbReference type="PROSITE-ProRule" id="PRU00169"/>
    </source>
</evidence>
<feature type="modified residue" description="4-aspartylphosphate" evidence="4">
    <location>
        <position position="52"/>
    </location>
</feature>
<dbReference type="GO" id="GO:0000976">
    <property type="term" value="F:transcription cis-regulatory region binding"/>
    <property type="evidence" value="ECO:0007669"/>
    <property type="project" value="TreeGrafter"/>
</dbReference>
<dbReference type="InterPro" id="IPR039420">
    <property type="entry name" value="WalR-like"/>
</dbReference>
<evidence type="ECO:0000256" key="5">
    <source>
        <dbReference type="PROSITE-ProRule" id="PRU01091"/>
    </source>
</evidence>
<comment type="caution">
    <text evidence="8">The sequence shown here is derived from an EMBL/GenBank/DDBJ whole genome shotgun (WGS) entry which is preliminary data.</text>
</comment>
<accession>A0A1F6GM62</accession>
<evidence type="ECO:0000259" key="6">
    <source>
        <dbReference type="PROSITE" id="PS50110"/>
    </source>
</evidence>
<protein>
    <submittedName>
        <fullName evidence="8">DNA-binding response regulator</fullName>
    </submittedName>
</protein>
<dbReference type="PROSITE" id="PS50110">
    <property type="entry name" value="RESPONSE_REGULATORY"/>
    <property type="match status" value="1"/>
</dbReference>